<evidence type="ECO:0000256" key="2">
    <source>
        <dbReference type="ARBA" id="ARBA00022692"/>
    </source>
</evidence>
<evidence type="ECO:0000256" key="5">
    <source>
        <dbReference type="SAM" id="MobiDB-lite"/>
    </source>
</evidence>
<name>A0ABM1M9S2_NICVS</name>
<feature type="non-terminal residue" evidence="7">
    <location>
        <position position="223"/>
    </location>
</feature>
<proteinExistence type="predicted"/>
<dbReference type="PANTHER" id="PTHR10037:SF62">
    <property type="entry name" value="SODIUM CHANNEL PROTEIN 60E"/>
    <property type="match status" value="1"/>
</dbReference>
<keyword evidence="4" id="KW-0472">Membrane</keyword>
<dbReference type="PANTHER" id="PTHR10037">
    <property type="entry name" value="VOLTAGE-GATED CATION CHANNEL CALCIUM AND SODIUM"/>
    <property type="match status" value="1"/>
</dbReference>
<dbReference type="Gene3D" id="1.20.120.350">
    <property type="entry name" value="Voltage-gated potassium channels. Chain C"/>
    <property type="match status" value="1"/>
</dbReference>
<keyword evidence="6" id="KW-1185">Reference proteome</keyword>
<keyword evidence="2" id="KW-0812">Transmembrane</keyword>
<protein>
    <submittedName>
        <fullName evidence="7">Sodium channel protein 60E-like</fullName>
    </submittedName>
</protein>
<dbReference type="InterPro" id="IPR043203">
    <property type="entry name" value="VGCC_Ca_Na"/>
</dbReference>
<feature type="region of interest" description="Disordered" evidence="5">
    <location>
        <begin position="59"/>
        <end position="107"/>
    </location>
</feature>
<keyword evidence="3" id="KW-1133">Transmembrane helix</keyword>
<dbReference type="Proteomes" id="UP000695000">
    <property type="component" value="Unplaced"/>
</dbReference>
<evidence type="ECO:0000256" key="3">
    <source>
        <dbReference type="ARBA" id="ARBA00022989"/>
    </source>
</evidence>
<accession>A0ABM1M9S2</accession>
<comment type="subcellular location">
    <subcellularLocation>
        <location evidence="1">Membrane</location>
        <topology evidence="1">Multi-pass membrane protein</topology>
    </subcellularLocation>
</comment>
<dbReference type="GeneID" id="108558802"/>
<reference evidence="7" key="1">
    <citation type="submission" date="2025-08" db="UniProtKB">
        <authorList>
            <consortium name="RefSeq"/>
        </authorList>
    </citation>
    <scope>IDENTIFICATION</scope>
    <source>
        <tissue evidence="7">Whole Larva</tissue>
    </source>
</reference>
<evidence type="ECO:0000313" key="7">
    <source>
        <dbReference type="RefSeq" id="XP_017771322.1"/>
    </source>
</evidence>
<evidence type="ECO:0000256" key="1">
    <source>
        <dbReference type="ARBA" id="ARBA00004141"/>
    </source>
</evidence>
<sequence>MQDMQMQVQELALVHSQMTQKLNNYKKMKYSIEIPRISEIAKNLVARLKCGSCISAPNRLGPHSRQTSSNSEGNRESSLDDSGVVDDHEDGYLTSEDTTQNPQRVEVTPVTLAVSPKEIKVIKCNGVGSCKKKKHNMYSLPADYLSHIVVIDDLPDRNCPGCERCCMDYTGWLQFQQMLYGIVRDPLFELAITVCIVLNTMFLAMEHHGMSENILRALDIGNK</sequence>
<gene>
    <name evidence="7" type="primary">LOC108558802</name>
</gene>
<evidence type="ECO:0000256" key="4">
    <source>
        <dbReference type="ARBA" id="ARBA00023136"/>
    </source>
</evidence>
<organism evidence="6 7">
    <name type="scientific">Nicrophorus vespilloides</name>
    <name type="common">Boreal carrion beetle</name>
    <dbReference type="NCBI Taxonomy" id="110193"/>
    <lineage>
        <taxon>Eukaryota</taxon>
        <taxon>Metazoa</taxon>
        <taxon>Ecdysozoa</taxon>
        <taxon>Arthropoda</taxon>
        <taxon>Hexapoda</taxon>
        <taxon>Insecta</taxon>
        <taxon>Pterygota</taxon>
        <taxon>Neoptera</taxon>
        <taxon>Endopterygota</taxon>
        <taxon>Coleoptera</taxon>
        <taxon>Polyphaga</taxon>
        <taxon>Staphyliniformia</taxon>
        <taxon>Silphidae</taxon>
        <taxon>Nicrophorinae</taxon>
        <taxon>Nicrophorus</taxon>
    </lineage>
</organism>
<dbReference type="RefSeq" id="XP_017771322.1">
    <property type="nucleotide sequence ID" value="XM_017915833.1"/>
</dbReference>
<evidence type="ECO:0000313" key="6">
    <source>
        <dbReference type="Proteomes" id="UP000695000"/>
    </source>
</evidence>
<dbReference type="InterPro" id="IPR027359">
    <property type="entry name" value="Volt_channel_dom_sf"/>
</dbReference>